<proteinExistence type="predicted"/>
<feature type="compositionally biased region" description="Polar residues" evidence="1">
    <location>
        <begin position="68"/>
        <end position="78"/>
    </location>
</feature>
<protein>
    <submittedName>
        <fullName evidence="2">Uncharacterized protein</fullName>
    </submittedName>
</protein>
<accession>A0A6J4P8A2</accession>
<name>A0A6J4P8A2_9ACTN</name>
<reference evidence="2" key="1">
    <citation type="submission" date="2020-02" db="EMBL/GenBank/DDBJ databases">
        <authorList>
            <person name="Meier V. D."/>
        </authorList>
    </citation>
    <scope>NUCLEOTIDE SEQUENCE</scope>
    <source>
        <strain evidence="2">AVDCRST_MAG82</strain>
    </source>
</reference>
<sequence>MIDEGKQRDVQDAARRFAETLAESYRLVYGQAAESNERQQRRAREFSELVQSNLREQAESGRDAARQFSEQASRQQEAGQAFARESVEAYTDFLNSTFSRYRTGTERATGAARQGLRNLSETTTGLVGTATGAAGSAMGATADATQSAADTATFPIPGYDEMNVEEISERVSSLSPEQVQRLKDYEQENQNRKTLIERYDSRLRASS</sequence>
<dbReference type="AlphaFoldDB" id="A0A6J4P8A2"/>
<feature type="region of interest" description="Disordered" evidence="1">
    <location>
        <begin position="167"/>
        <end position="207"/>
    </location>
</feature>
<feature type="compositionally biased region" description="Basic and acidic residues" evidence="1">
    <location>
        <begin position="56"/>
        <end position="65"/>
    </location>
</feature>
<organism evidence="2">
    <name type="scientific">uncultured Rubrobacteraceae bacterium</name>
    <dbReference type="NCBI Taxonomy" id="349277"/>
    <lineage>
        <taxon>Bacteria</taxon>
        <taxon>Bacillati</taxon>
        <taxon>Actinomycetota</taxon>
        <taxon>Rubrobacteria</taxon>
        <taxon>Rubrobacterales</taxon>
        <taxon>Rubrobacteraceae</taxon>
        <taxon>environmental samples</taxon>
    </lineage>
</organism>
<dbReference type="EMBL" id="CADCVA010000074">
    <property type="protein sequence ID" value="CAA9407266.1"/>
    <property type="molecule type" value="Genomic_DNA"/>
</dbReference>
<feature type="compositionally biased region" description="Basic and acidic residues" evidence="1">
    <location>
        <begin position="180"/>
        <end position="207"/>
    </location>
</feature>
<feature type="region of interest" description="Disordered" evidence="1">
    <location>
        <begin position="53"/>
        <end position="82"/>
    </location>
</feature>
<gene>
    <name evidence="2" type="ORF">AVDCRST_MAG82-557</name>
</gene>
<evidence type="ECO:0000313" key="2">
    <source>
        <dbReference type="EMBL" id="CAA9407266.1"/>
    </source>
</evidence>
<evidence type="ECO:0000256" key="1">
    <source>
        <dbReference type="SAM" id="MobiDB-lite"/>
    </source>
</evidence>